<evidence type="ECO:0000313" key="3">
    <source>
        <dbReference type="EMBL" id="ASU81752.1"/>
    </source>
</evidence>
<evidence type="ECO:0000259" key="2">
    <source>
        <dbReference type="SMART" id="SM00470"/>
    </source>
</evidence>
<sequence>MSNSGDGEITSISPKTIGKKERVPTGSLLPPSELLRSGGSTEHIRALAETEDILPPIVVHRETRRVIDGMHRLWAARLRGDESIEVVFVDGSPADVFVLAVELNRAHGLPLTMDERKSAAALIMNSHPHWSDRKIARITGLAASTVASLRSSSTASTVERRTGQDGRSRPNDGTDGRQRAGDLLAQNPNASIREVAKAAGISVGTASDVRARLRRGESAITARQQAVVKLRPAAATQRTSPDYSRVLERLRKDPSLRFTEVGRRLLRLLDGSAPGSVEQIAQIADGVPEHCRIVVVDMARECSAAWQHLADQLAGRDTA</sequence>
<feature type="compositionally biased region" description="Polar residues" evidence="1">
    <location>
        <begin position="1"/>
        <end position="14"/>
    </location>
</feature>
<dbReference type="AlphaFoldDB" id="A0A223S0S9"/>
<protein>
    <recommendedName>
        <fullName evidence="2">ParB-like N-terminal domain-containing protein</fullName>
    </recommendedName>
</protein>
<gene>
    <name evidence="3" type="ORF">CDO52_02170</name>
</gene>
<evidence type="ECO:0000256" key="1">
    <source>
        <dbReference type="SAM" id="MobiDB-lite"/>
    </source>
</evidence>
<accession>A0A223S0S9</accession>
<feature type="region of interest" description="Disordered" evidence="1">
    <location>
        <begin position="1"/>
        <end position="37"/>
    </location>
</feature>
<feature type="region of interest" description="Disordered" evidence="1">
    <location>
        <begin position="150"/>
        <end position="188"/>
    </location>
</feature>
<dbReference type="SMART" id="SM00470">
    <property type="entry name" value="ParB"/>
    <property type="match status" value="1"/>
</dbReference>
<proteinExistence type="predicted"/>
<dbReference type="Gene3D" id="3.90.1530.10">
    <property type="entry name" value="Conserved hypothetical protein from pyrococcus furiosus pfu- 392566-001, ParB domain"/>
    <property type="match status" value="1"/>
</dbReference>
<dbReference type="InterPro" id="IPR036086">
    <property type="entry name" value="ParB/Sulfiredoxin_sf"/>
</dbReference>
<dbReference type="EMBL" id="CP022753">
    <property type="protein sequence ID" value="ASU81752.1"/>
    <property type="molecule type" value="Genomic_DNA"/>
</dbReference>
<evidence type="ECO:0000313" key="4">
    <source>
        <dbReference type="Proteomes" id="UP000215005"/>
    </source>
</evidence>
<reference evidence="3 4" key="1">
    <citation type="submission" date="2017-08" db="EMBL/GenBank/DDBJ databases">
        <title>The complete genome sequence of Nocardiopsis gilva YIM 90087.</title>
        <authorList>
            <person name="Yin M."/>
            <person name="Tang S."/>
        </authorList>
    </citation>
    <scope>NUCLEOTIDE SEQUENCE [LARGE SCALE GENOMIC DNA]</scope>
    <source>
        <strain evidence="3 4">YIM 90087</strain>
    </source>
</reference>
<dbReference type="Proteomes" id="UP000215005">
    <property type="component" value="Chromosome"/>
</dbReference>
<dbReference type="SUPFAM" id="SSF110849">
    <property type="entry name" value="ParB/Sulfiredoxin"/>
    <property type="match status" value="1"/>
</dbReference>
<feature type="compositionally biased region" description="Basic and acidic residues" evidence="1">
    <location>
        <begin position="158"/>
        <end position="180"/>
    </location>
</feature>
<name>A0A223S0S9_9ACTN</name>
<dbReference type="OrthoDB" id="3701787at2"/>
<feature type="domain" description="ParB-like N-terminal" evidence="2">
    <location>
        <begin position="21"/>
        <end position="105"/>
    </location>
</feature>
<dbReference type="InterPro" id="IPR003115">
    <property type="entry name" value="ParB_N"/>
</dbReference>
<dbReference type="KEGG" id="ngv:CDO52_02170"/>
<keyword evidence="4" id="KW-1185">Reference proteome</keyword>
<organism evidence="3 4">
    <name type="scientific">Nocardiopsis gilva YIM 90087</name>
    <dbReference type="NCBI Taxonomy" id="1235441"/>
    <lineage>
        <taxon>Bacteria</taxon>
        <taxon>Bacillati</taxon>
        <taxon>Actinomycetota</taxon>
        <taxon>Actinomycetes</taxon>
        <taxon>Streptosporangiales</taxon>
        <taxon>Nocardiopsidaceae</taxon>
        <taxon>Nocardiopsis</taxon>
    </lineage>
</organism>
<dbReference type="RefSeq" id="WP_033302286.1">
    <property type="nucleotide sequence ID" value="NZ_ANBG01000434.1"/>
</dbReference>